<evidence type="ECO:0000313" key="1">
    <source>
        <dbReference type="Proteomes" id="UP000492821"/>
    </source>
</evidence>
<reference evidence="2" key="2">
    <citation type="submission" date="2020-10" db="UniProtKB">
        <authorList>
            <consortium name="WormBaseParasite"/>
        </authorList>
    </citation>
    <scope>IDENTIFICATION</scope>
</reference>
<evidence type="ECO:0000313" key="2">
    <source>
        <dbReference type="WBParaSite" id="Pan_g4857.t1"/>
    </source>
</evidence>
<dbReference type="Proteomes" id="UP000492821">
    <property type="component" value="Unassembled WGS sequence"/>
</dbReference>
<organism evidence="1 2">
    <name type="scientific">Panagrellus redivivus</name>
    <name type="common">Microworm</name>
    <dbReference type="NCBI Taxonomy" id="6233"/>
    <lineage>
        <taxon>Eukaryota</taxon>
        <taxon>Metazoa</taxon>
        <taxon>Ecdysozoa</taxon>
        <taxon>Nematoda</taxon>
        <taxon>Chromadorea</taxon>
        <taxon>Rhabditida</taxon>
        <taxon>Tylenchina</taxon>
        <taxon>Panagrolaimomorpha</taxon>
        <taxon>Panagrolaimoidea</taxon>
        <taxon>Panagrolaimidae</taxon>
        <taxon>Panagrellus</taxon>
    </lineage>
</organism>
<sequence>MSNESAVKRFTYDWLIRFAELHPFSPYDTNLFEFPIGFVQSWHLSKFAAISPLFTTVIARYMPYIVYEPYMVCINNGIIENYTLPKLKKCCIFISDKVRFANLKPGIITLLRNNHVFFNARSLFALNLGGCGENSITSDELKYLLKFGNFEKLVQITTALTEPMKLSEIWPYFANWNDICLDIENLVWDENLVAVLQKSHNFPKDFECSKVNVSDKTILEFFDYILRRQPASLGKAIINKYVSSGVPFGYCEGGNKTSFKTAQFVETDGKLEYYFI</sequence>
<reference evidence="1" key="1">
    <citation type="journal article" date="2013" name="Genetics">
        <title>The draft genome and transcriptome of Panagrellus redivivus are shaped by the harsh demands of a free-living lifestyle.</title>
        <authorList>
            <person name="Srinivasan J."/>
            <person name="Dillman A.R."/>
            <person name="Macchietto M.G."/>
            <person name="Heikkinen L."/>
            <person name="Lakso M."/>
            <person name="Fracchia K.M."/>
            <person name="Antoshechkin I."/>
            <person name="Mortazavi A."/>
            <person name="Wong G."/>
            <person name="Sternberg P.W."/>
        </authorList>
    </citation>
    <scope>NUCLEOTIDE SEQUENCE [LARGE SCALE GENOMIC DNA]</scope>
    <source>
        <strain evidence="1">MT8872</strain>
    </source>
</reference>
<proteinExistence type="predicted"/>
<dbReference type="AlphaFoldDB" id="A0A7E4VYU5"/>
<keyword evidence="1" id="KW-1185">Reference proteome</keyword>
<dbReference type="WBParaSite" id="Pan_g4857.t1">
    <property type="protein sequence ID" value="Pan_g4857.t1"/>
    <property type="gene ID" value="Pan_g4857"/>
</dbReference>
<protein>
    <submittedName>
        <fullName evidence="2">FBA_2 domain-containing protein</fullName>
    </submittedName>
</protein>
<name>A0A7E4VYU5_PANRE</name>
<accession>A0A7E4VYU5</accession>